<evidence type="ECO:0000259" key="6">
    <source>
        <dbReference type="Pfam" id="PF07687"/>
    </source>
</evidence>
<dbReference type="SUPFAM" id="SSF55031">
    <property type="entry name" value="Bacterial exopeptidase dimerisation domain"/>
    <property type="match status" value="1"/>
</dbReference>
<dbReference type="PANTHER" id="PTHR43808:SF8">
    <property type="entry name" value="PEPTIDASE M20 DIMERISATION DOMAIN-CONTAINING PROTEIN"/>
    <property type="match status" value="1"/>
</dbReference>
<keyword evidence="4" id="KW-0378">Hydrolase</keyword>
<evidence type="ECO:0000256" key="1">
    <source>
        <dbReference type="ARBA" id="ARBA00001947"/>
    </source>
</evidence>
<dbReference type="Gene3D" id="1.10.150.900">
    <property type="match status" value="1"/>
</dbReference>
<dbReference type="EMBL" id="CAEZSR010000004">
    <property type="protein sequence ID" value="CAB4540058.1"/>
    <property type="molecule type" value="Genomic_DNA"/>
</dbReference>
<evidence type="ECO:0000256" key="3">
    <source>
        <dbReference type="ARBA" id="ARBA00022723"/>
    </source>
</evidence>
<sequence length="449" mass="48182">MSTTRSDDMTGETVELLQAMIRNECVNDGTPTSGHETRTAELLDGWFEGSGADVGRFEPLPGRGSIVARIEGSDPSAPTLCLMGHTDVVPVNPAGWSRDPFGGELVDGEVWGRGAIDMLNVTASMAVAFRRLARSGWRPKGSLVYFGVADEEAGGTYGAQWMVDHHWDVVGADFVLTELGGWSTAADDGTRHVVVNTGEKGIAWRRLRIGGTPAHGSMPFGADNALVTAAEVVRRLAQYRPQSRIDEVWRQNVAAMPLTAEQKAGLVDPDRIWATLESLPPVLAKRCHAHTHTTFSPNVVHGGQKTNIIPDLVEIEVDIRTVPGTTQADVDAHLREALGDLADRVEVGRLQGSDPTESPRGNALWDAISSATQVAYPGAQLLPGLIVGGTDARFFRGRGAVAYGTGLFSPSVTFESFGSRFHGNDERIDVESLGLAADFWVHIAREVCG</sequence>
<dbReference type="SUPFAM" id="SSF53187">
    <property type="entry name" value="Zn-dependent exopeptidases"/>
    <property type="match status" value="1"/>
</dbReference>
<dbReference type="Gene3D" id="3.30.70.360">
    <property type="match status" value="1"/>
</dbReference>
<evidence type="ECO:0000256" key="4">
    <source>
        <dbReference type="ARBA" id="ARBA00022801"/>
    </source>
</evidence>
<dbReference type="Pfam" id="PF07687">
    <property type="entry name" value="M20_dimer"/>
    <property type="match status" value="1"/>
</dbReference>
<proteinExistence type="inferred from homology"/>
<dbReference type="AlphaFoldDB" id="A0A6J6BPE1"/>
<protein>
    <submittedName>
        <fullName evidence="7">Unannotated protein</fullName>
    </submittedName>
</protein>
<evidence type="ECO:0000256" key="5">
    <source>
        <dbReference type="ARBA" id="ARBA00022833"/>
    </source>
</evidence>
<evidence type="ECO:0000256" key="2">
    <source>
        <dbReference type="ARBA" id="ARBA00006247"/>
    </source>
</evidence>
<dbReference type="InterPro" id="IPR036264">
    <property type="entry name" value="Bact_exopeptidase_dim_dom"/>
</dbReference>
<comment type="similarity">
    <text evidence="2">Belongs to the peptidase M20A family.</text>
</comment>
<dbReference type="InterPro" id="IPR050072">
    <property type="entry name" value="Peptidase_M20A"/>
</dbReference>
<dbReference type="InterPro" id="IPR011650">
    <property type="entry name" value="Peptidase_M20_dimer"/>
</dbReference>
<reference evidence="7" key="1">
    <citation type="submission" date="2020-05" db="EMBL/GenBank/DDBJ databases">
        <authorList>
            <person name="Chiriac C."/>
            <person name="Salcher M."/>
            <person name="Ghai R."/>
            <person name="Kavagutti S V."/>
        </authorList>
    </citation>
    <scope>NUCLEOTIDE SEQUENCE</scope>
</reference>
<name>A0A6J6BPE1_9ZZZZ</name>
<organism evidence="7">
    <name type="scientific">freshwater metagenome</name>
    <dbReference type="NCBI Taxonomy" id="449393"/>
    <lineage>
        <taxon>unclassified sequences</taxon>
        <taxon>metagenomes</taxon>
        <taxon>ecological metagenomes</taxon>
    </lineage>
</organism>
<gene>
    <name evidence="7" type="ORF">UFOPK1493_00221</name>
</gene>
<accession>A0A6J6BPE1</accession>
<comment type="cofactor">
    <cofactor evidence="1">
        <name>Zn(2+)</name>
        <dbReference type="ChEBI" id="CHEBI:29105"/>
    </cofactor>
</comment>
<dbReference type="GO" id="GO:0016787">
    <property type="term" value="F:hydrolase activity"/>
    <property type="evidence" value="ECO:0007669"/>
    <property type="project" value="UniProtKB-KW"/>
</dbReference>
<keyword evidence="3" id="KW-0479">Metal-binding</keyword>
<dbReference type="InterPro" id="IPR002933">
    <property type="entry name" value="Peptidase_M20"/>
</dbReference>
<dbReference type="GO" id="GO:0046872">
    <property type="term" value="F:metal ion binding"/>
    <property type="evidence" value="ECO:0007669"/>
    <property type="project" value="UniProtKB-KW"/>
</dbReference>
<dbReference type="Gene3D" id="3.40.630.10">
    <property type="entry name" value="Zn peptidases"/>
    <property type="match status" value="1"/>
</dbReference>
<dbReference type="Pfam" id="PF01546">
    <property type="entry name" value="Peptidase_M20"/>
    <property type="match status" value="1"/>
</dbReference>
<evidence type="ECO:0000313" key="7">
    <source>
        <dbReference type="EMBL" id="CAB4540058.1"/>
    </source>
</evidence>
<keyword evidence="5" id="KW-0862">Zinc</keyword>
<feature type="domain" description="Peptidase M20 dimerisation" evidence="6">
    <location>
        <begin position="197"/>
        <end position="343"/>
    </location>
</feature>
<dbReference type="PANTHER" id="PTHR43808">
    <property type="entry name" value="ACETYLORNITHINE DEACETYLASE"/>
    <property type="match status" value="1"/>
</dbReference>